<feature type="region of interest" description="Disordered" evidence="1">
    <location>
        <begin position="713"/>
        <end position="736"/>
    </location>
</feature>
<evidence type="ECO:0000259" key="2">
    <source>
        <dbReference type="Pfam" id="PF10214"/>
    </source>
</evidence>
<feature type="region of interest" description="Disordered" evidence="1">
    <location>
        <begin position="891"/>
        <end position="911"/>
    </location>
</feature>
<evidence type="ECO:0000313" key="4">
    <source>
        <dbReference type="Proteomes" id="UP000094065"/>
    </source>
</evidence>
<dbReference type="InterPro" id="IPR048535">
    <property type="entry name" value="RRN6_beta-prop"/>
</dbReference>
<evidence type="ECO:0000313" key="3">
    <source>
        <dbReference type="EMBL" id="ODN75525.1"/>
    </source>
</evidence>
<keyword evidence="4" id="KW-1185">Reference proteome</keyword>
<dbReference type="EMBL" id="AWGJ01000010">
    <property type="protein sequence ID" value="ODN75525.1"/>
    <property type="molecule type" value="Genomic_DNA"/>
</dbReference>
<feature type="compositionally biased region" description="Basic and acidic residues" evidence="1">
    <location>
        <begin position="721"/>
        <end position="736"/>
    </location>
</feature>
<organism evidence="3 4">
    <name type="scientific">Cryptococcus amylolentus CBS 6039</name>
    <dbReference type="NCBI Taxonomy" id="1295533"/>
    <lineage>
        <taxon>Eukaryota</taxon>
        <taxon>Fungi</taxon>
        <taxon>Dikarya</taxon>
        <taxon>Basidiomycota</taxon>
        <taxon>Agaricomycotina</taxon>
        <taxon>Tremellomycetes</taxon>
        <taxon>Tremellales</taxon>
        <taxon>Cryptococcaceae</taxon>
        <taxon>Cryptococcus</taxon>
    </lineage>
</organism>
<proteinExistence type="predicted"/>
<feature type="region of interest" description="Disordered" evidence="1">
    <location>
        <begin position="953"/>
        <end position="1090"/>
    </location>
</feature>
<dbReference type="GeneID" id="30157960"/>
<dbReference type="STRING" id="1295533.A0A1E3HHC2"/>
<name>A0A1E3HHC2_9TREE</name>
<sequence>MAFPPSVHHLHLPRTKRHHRAFQDASQEDELDPTQPSQSQLRKGKGKNSVYGDGQRIGITDDVGVGGVVGGFGKQAGVRLDRDKRGGWGWNWSLEDPKGGTKEGRWSTGKAATYFPGTISTETEGMGMPFEDVLQSSVQYAESLCLPYERDGLRDVITEILTEDLPSAGPSGTSKQPGWPHLDLDLNPEMNRKRDVYRGARVAVVQNPKGRPARSFVAFPTGKVGHQLNISPFMPATMAKVERRTRFRFAPTTTPADEFPTPILQICSSDVVSTSRIDRDATALIVRLQTTTHLLNIHPLSSITSPFSSTRIAQLSYVDTESRKHVDIALDAEIWSRALMVDEGGGVWLWWEEKETKGGRLEKVMKLRKVREAVEEEEEEGERFWTVAFGTRPGTAIVVSAREATIIDIDDPDHPTTSLMTLNGPTRRFLGIERTAAARGTKWTVMCTTHEVFWIDEMGKGVPSLGWKHGYEGADDMEIIVLPGVNKGECTTLLYSASNPFITVFTTPKSGPLRFIGRPYALSLNLPPESIPTTLTSLSISPNRHLSSLLGLSDDGTLSYIPLSATTPLTPSAENQKPLEPIPASWDDAVSELAKKDDRNEFGAGDGWEEKAKVGFRELNLRWAWLAIGKDDDGSDYGEDYEAEGLDIAQADIEEEDEDADVQMVSDGEEGQWDDDESEVGEERWFVPELFERYLRETEAPVESVMTAAELARDSLLPSSEPERAENGQEKEKEGKVSKILPIPLHPSSIRPTLEALGKIDFNKHLTPLLNLQSFLPALTNTQPPLSKDNIQPVKLYDLLCEAFPPESARVRLATAQLVVSLFLSSKVVSPEDFLPIPKSAHDQALEDEQAEAQRRDEVEQFVQAASRLTLDESGPGRIQFNVLQPRLPHALRGEDEGDGEEEWADEEGEEAERAAVEADLQSRSAKALMESWKVGEDPAAWVWEDWNLDQSHNTPLPRATQPSTSQRAPALPTIQTVRPIRPLPSSRTLSNLALPSPNTPEPHQFSHLVPPTLSTSYSLPSLSRMPAQARSSPPPGWDGGGSQELSGAGQSQSQSQSQGVEWASTQVERGKFGGKLEKKKKSKKRLGGF</sequence>
<dbReference type="PANTHER" id="PTHR28221">
    <property type="entry name" value="RNA POLYMERASE I-SPECIFIC TRANSCRIPTION INITIATION FACTOR RRN6"/>
    <property type="match status" value="1"/>
</dbReference>
<feature type="region of interest" description="Disordered" evidence="1">
    <location>
        <begin position="164"/>
        <end position="185"/>
    </location>
</feature>
<feature type="compositionally biased region" description="Low complexity" evidence="1">
    <location>
        <begin position="1044"/>
        <end position="1060"/>
    </location>
</feature>
<evidence type="ECO:0000256" key="1">
    <source>
        <dbReference type="SAM" id="MobiDB-lite"/>
    </source>
</evidence>
<feature type="region of interest" description="Disordered" evidence="1">
    <location>
        <begin position="1"/>
        <end position="54"/>
    </location>
</feature>
<feature type="compositionally biased region" description="Low complexity" evidence="1">
    <location>
        <begin position="1011"/>
        <end position="1024"/>
    </location>
</feature>
<dbReference type="Proteomes" id="UP000094065">
    <property type="component" value="Unassembled WGS sequence"/>
</dbReference>
<dbReference type="PANTHER" id="PTHR28221:SF2">
    <property type="entry name" value="RNA POLYMERASE I-SPECIFIC TRANSCRIPTION INITIATION FACTOR RRN6"/>
    <property type="match status" value="1"/>
</dbReference>
<dbReference type="Pfam" id="PF10214">
    <property type="entry name" value="Rrn6_beta-prop"/>
    <property type="match status" value="1"/>
</dbReference>
<feature type="compositionally biased region" description="Polar residues" evidence="1">
    <location>
        <begin position="953"/>
        <end position="968"/>
    </location>
</feature>
<feature type="compositionally biased region" description="Acidic residues" evidence="1">
    <location>
        <begin position="896"/>
        <end position="911"/>
    </location>
</feature>
<feature type="compositionally biased region" description="Basic residues" evidence="1">
    <location>
        <begin position="1078"/>
        <end position="1090"/>
    </location>
</feature>
<feature type="compositionally biased region" description="Basic residues" evidence="1">
    <location>
        <begin position="8"/>
        <end position="20"/>
    </location>
</feature>
<accession>A0A1E3HHC2</accession>
<comment type="caution">
    <text evidence="3">The sequence shown here is derived from an EMBL/GenBank/DDBJ whole genome shotgun (WGS) entry which is preliminary data.</text>
</comment>
<dbReference type="OrthoDB" id="2382881at2759"/>
<feature type="domain" description="RRN6 beta-propeller" evidence="2">
    <location>
        <begin position="212"/>
        <end position="511"/>
    </location>
</feature>
<dbReference type="InterPro" id="IPR019350">
    <property type="entry name" value="RNA_pol_I-sp_TIF_RRN6-like"/>
</dbReference>
<gene>
    <name evidence="3" type="ORF">L202_06651</name>
</gene>
<dbReference type="RefSeq" id="XP_018991175.1">
    <property type="nucleotide sequence ID" value="XM_019141200.1"/>
</dbReference>
<protein>
    <recommendedName>
        <fullName evidence="2">RRN6 beta-propeller domain-containing protein</fullName>
    </recommendedName>
</protein>
<dbReference type="AlphaFoldDB" id="A0A1E3HHC2"/>
<reference evidence="3 4" key="1">
    <citation type="submission" date="2016-06" db="EMBL/GenBank/DDBJ databases">
        <title>Evolution of pathogenesis and genome organization in the Tremellales.</title>
        <authorList>
            <person name="Cuomo C."/>
            <person name="Litvintseva A."/>
            <person name="Heitman J."/>
            <person name="Chen Y."/>
            <person name="Sun S."/>
            <person name="Springer D."/>
            <person name="Dromer F."/>
            <person name="Young S."/>
            <person name="Zeng Q."/>
            <person name="Chapman S."/>
            <person name="Gujja S."/>
            <person name="Saif S."/>
            <person name="Birren B."/>
        </authorList>
    </citation>
    <scope>NUCLEOTIDE SEQUENCE [LARGE SCALE GENOMIC DNA]</scope>
    <source>
        <strain evidence="3 4">CBS 6039</strain>
    </source>
</reference>